<dbReference type="Proteomes" id="UP000824120">
    <property type="component" value="Chromosome 11"/>
</dbReference>
<proteinExistence type="predicted"/>
<protein>
    <submittedName>
        <fullName evidence="1">Uncharacterized protein</fullName>
    </submittedName>
</protein>
<sequence length="474" mass="54492">MELIGPDGLTGPFSWSNDPRSGLSYEVGWSRWANRPIFKGKQTPQQTGKPAHFQGQMIIGVGKPPFCRFLCASPWIFWSSRFSTSFLPNFLMKIRQDRSYGSGWSRHANRPIVKSVDLLVIRISNVIFVKPFCGHPSRPSVWSWLIKTGKQAHIQDFRRHYGQIFSWTSFKNLSMEPVRPDEKTAPFSRSNEPRSNPWIFGSSGFQTPFFLKFFMDVRQEIYLCSQLVLTGKPAHCQGKRIHGVDLAIELVASDGETNPFSRFLTLFLLNLFADVRQYLRYGAGRSRWENWPIFKVRGSLKQIFSWMFVDNLSMELIFDVIFLKIFYGRSSRPLLWSRLVLIGKSVQFKTLTMEPVGPDWETSPFSRSNDPWSGFLWTSIKTLTMDLDGPDGKTVSFSRFPMSFLSKFFVDGRPLLWSQLVPMGKPAHFQGQTNPVSDNHLILPIFVCIVHGSSGDPDFHCHFCQNFSRDPLRP</sequence>
<gene>
    <name evidence="1" type="ORF">H5410_056594</name>
</gene>
<evidence type="ECO:0000313" key="2">
    <source>
        <dbReference type="Proteomes" id="UP000824120"/>
    </source>
</evidence>
<keyword evidence="2" id="KW-1185">Reference proteome</keyword>
<reference evidence="1 2" key="1">
    <citation type="submission" date="2020-09" db="EMBL/GenBank/DDBJ databases">
        <title>De no assembly of potato wild relative species, Solanum commersonii.</title>
        <authorList>
            <person name="Cho K."/>
        </authorList>
    </citation>
    <scope>NUCLEOTIDE SEQUENCE [LARGE SCALE GENOMIC DNA]</scope>
    <source>
        <strain evidence="1">LZ3.2</strain>
        <tissue evidence="1">Leaf</tissue>
    </source>
</reference>
<dbReference type="EMBL" id="JACXVP010000011">
    <property type="protein sequence ID" value="KAG5576460.1"/>
    <property type="molecule type" value="Genomic_DNA"/>
</dbReference>
<accession>A0A9J5WMQ1</accession>
<evidence type="ECO:0000313" key="1">
    <source>
        <dbReference type="EMBL" id="KAG5576460.1"/>
    </source>
</evidence>
<comment type="caution">
    <text evidence="1">The sequence shown here is derived from an EMBL/GenBank/DDBJ whole genome shotgun (WGS) entry which is preliminary data.</text>
</comment>
<organism evidence="1 2">
    <name type="scientific">Solanum commersonii</name>
    <name type="common">Commerson's wild potato</name>
    <name type="synonym">Commerson's nightshade</name>
    <dbReference type="NCBI Taxonomy" id="4109"/>
    <lineage>
        <taxon>Eukaryota</taxon>
        <taxon>Viridiplantae</taxon>
        <taxon>Streptophyta</taxon>
        <taxon>Embryophyta</taxon>
        <taxon>Tracheophyta</taxon>
        <taxon>Spermatophyta</taxon>
        <taxon>Magnoliopsida</taxon>
        <taxon>eudicotyledons</taxon>
        <taxon>Gunneridae</taxon>
        <taxon>Pentapetalae</taxon>
        <taxon>asterids</taxon>
        <taxon>lamiids</taxon>
        <taxon>Solanales</taxon>
        <taxon>Solanaceae</taxon>
        <taxon>Solanoideae</taxon>
        <taxon>Solaneae</taxon>
        <taxon>Solanum</taxon>
    </lineage>
</organism>
<name>A0A9J5WMQ1_SOLCO</name>
<dbReference type="AlphaFoldDB" id="A0A9J5WMQ1"/>